<dbReference type="AlphaFoldDB" id="A0A382AMC2"/>
<evidence type="ECO:0000313" key="1">
    <source>
        <dbReference type="EMBL" id="SVB02137.1"/>
    </source>
</evidence>
<name>A0A382AMC2_9ZZZZ</name>
<organism evidence="1">
    <name type="scientific">marine metagenome</name>
    <dbReference type="NCBI Taxonomy" id="408172"/>
    <lineage>
        <taxon>unclassified sequences</taxon>
        <taxon>metagenomes</taxon>
        <taxon>ecological metagenomes</taxon>
    </lineage>
</organism>
<sequence length="194" mass="22710">MKVTADIDIDCADRTEILKHFEHVSAKQKNGKPHNSGVYFHDVQYDPLTDLCLLEYNQAEEKGFFKIDLLNVHLYKDINGREHLNKLLNEEPDWNLLQHKEIVDMLFHLNSHFDIVNTHNPKSIEQLAMLLAIIRPAKRALLGRSWPEIEKTVWQKPMDDSYYFKKSHAIGYAHVIVLQLNLLRENPQKFLAQS</sequence>
<accession>A0A382AMC2</accession>
<proteinExistence type="predicted"/>
<reference evidence="1" key="1">
    <citation type="submission" date="2018-05" db="EMBL/GenBank/DDBJ databases">
        <authorList>
            <person name="Lanie J.A."/>
            <person name="Ng W.-L."/>
            <person name="Kazmierczak K.M."/>
            <person name="Andrzejewski T.M."/>
            <person name="Davidsen T.M."/>
            <person name="Wayne K.J."/>
            <person name="Tettelin H."/>
            <person name="Glass J.I."/>
            <person name="Rusch D."/>
            <person name="Podicherti R."/>
            <person name="Tsui H.-C.T."/>
            <person name="Winkler M.E."/>
        </authorList>
    </citation>
    <scope>NUCLEOTIDE SEQUENCE</scope>
</reference>
<dbReference type="EMBL" id="UINC01025826">
    <property type="protein sequence ID" value="SVB02137.1"/>
    <property type="molecule type" value="Genomic_DNA"/>
</dbReference>
<protein>
    <submittedName>
        <fullName evidence="1">Uncharacterized protein</fullName>
    </submittedName>
</protein>
<gene>
    <name evidence="1" type="ORF">METZ01_LOCUS154991</name>
</gene>